<dbReference type="Proteomes" id="UP000033531">
    <property type="component" value="Unassembled WGS sequence"/>
</dbReference>
<dbReference type="AlphaFoldDB" id="A0A0F4LGJ0"/>
<dbReference type="RefSeq" id="WP_046324954.1">
    <property type="nucleotide sequence ID" value="NZ_JBHTMT010000001.1"/>
</dbReference>
<dbReference type="PATRIC" id="fig|1218507.3.peg.1205"/>
<dbReference type="Gene3D" id="6.10.140.2160">
    <property type="match status" value="1"/>
</dbReference>
<sequence length="171" mass="19122">MSELRGKQRKFADNYIKSGNATEAYVNAGYKVRSNETARANASRLLTNANVKAYIEKRLEQLESAKLATAQETLEYLTSVMRGEQTETVVTAKGLYKNVEVSAKDRITAAKELLKRYPIDPLSKMQLRKINAEADLTEARVKAMQGNNTTQEDKVAKMMGELQDAIRENTG</sequence>
<dbReference type="PANTHER" id="PTHR41328">
    <property type="entry name" value="TERMINASE SMALL SUBUNIT-RELATED"/>
    <property type="match status" value="1"/>
</dbReference>
<dbReference type="HOGENOM" id="CLU_064914_4_0_9"/>
<dbReference type="GO" id="GO:0051276">
    <property type="term" value="P:chromosome organization"/>
    <property type="evidence" value="ECO:0007669"/>
    <property type="project" value="InterPro"/>
</dbReference>
<dbReference type="PANTHER" id="PTHR41328:SF2">
    <property type="entry name" value="TERMINASE SMALL SUBUNIT"/>
    <property type="match status" value="1"/>
</dbReference>
<dbReference type="OrthoDB" id="7358785at2"/>
<dbReference type="InterPro" id="IPR005335">
    <property type="entry name" value="Terminase_ssu"/>
</dbReference>
<evidence type="ECO:0000313" key="4">
    <source>
        <dbReference type="Proteomes" id="UP000033531"/>
    </source>
</evidence>
<dbReference type="STRING" id="1218507.JF74_10330"/>
<protein>
    <submittedName>
        <fullName evidence="3">Prophage LambdaCh01</fullName>
    </submittedName>
</protein>
<dbReference type="InterPro" id="IPR038713">
    <property type="entry name" value="Terminase_Gp1_N_sf"/>
</dbReference>
<evidence type="ECO:0000256" key="2">
    <source>
        <dbReference type="ARBA" id="ARBA00023219"/>
    </source>
</evidence>
<reference evidence="3 4" key="1">
    <citation type="submission" date="2015-01" db="EMBL/GenBank/DDBJ databases">
        <title>Comparative genomics of the lactic acid bacteria isolated from the honey bee gut.</title>
        <authorList>
            <person name="Ellegaard K.M."/>
            <person name="Tamarit D."/>
            <person name="Javelind E."/>
            <person name="Olofsson T."/>
            <person name="Andersson S.G."/>
            <person name="Vasquez A."/>
        </authorList>
    </citation>
    <scope>NUCLEOTIDE SEQUENCE [LARGE SCALE GENOMIC DNA]</scope>
    <source>
        <strain evidence="3 4">Hma8</strain>
    </source>
</reference>
<dbReference type="InterPro" id="IPR052404">
    <property type="entry name" value="SPP1-like_terminase"/>
</dbReference>
<name>A0A0F4LGJ0_9LACO</name>
<gene>
    <name evidence="3" type="ORF">JF74_10330</name>
</gene>
<proteinExistence type="predicted"/>
<evidence type="ECO:0000256" key="1">
    <source>
        <dbReference type="ARBA" id="ARBA00022612"/>
    </source>
</evidence>
<accession>A0A0F4LGJ0</accession>
<dbReference type="EMBL" id="JXLI01000010">
    <property type="protein sequence ID" value="KJY56686.1"/>
    <property type="molecule type" value="Genomic_DNA"/>
</dbReference>
<dbReference type="Pfam" id="PF03592">
    <property type="entry name" value="Terminase_2"/>
    <property type="match status" value="1"/>
</dbReference>
<organism evidence="3 4">
    <name type="scientific">Lactobacillus melliventris</name>
    <dbReference type="NCBI Taxonomy" id="1218507"/>
    <lineage>
        <taxon>Bacteria</taxon>
        <taxon>Bacillati</taxon>
        <taxon>Bacillota</taxon>
        <taxon>Bacilli</taxon>
        <taxon>Lactobacillales</taxon>
        <taxon>Lactobacillaceae</taxon>
        <taxon>Lactobacillus</taxon>
    </lineage>
</organism>
<comment type="caution">
    <text evidence="3">The sequence shown here is derived from an EMBL/GenBank/DDBJ whole genome shotgun (WGS) entry which is preliminary data.</text>
</comment>
<evidence type="ECO:0000313" key="3">
    <source>
        <dbReference type="EMBL" id="KJY56686.1"/>
    </source>
</evidence>
<keyword evidence="2" id="KW-0231">Viral genome packaging</keyword>
<dbReference type="Gene3D" id="1.10.10.1400">
    <property type="entry name" value="Terminase, small subunit, N-terminal DNA-binding domain, HTH motif"/>
    <property type="match status" value="1"/>
</dbReference>
<keyword evidence="1" id="KW-1188">Viral release from host cell</keyword>